<evidence type="ECO:0000313" key="1">
    <source>
        <dbReference type="EMBL" id="KAK9922809.1"/>
    </source>
</evidence>
<dbReference type="Gene3D" id="3.80.10.10">
    <property type="entry name" value="Ribonuclease Inhibitor"/>
    <property type="match status" value="1"/>
</dbReference>
<dbReference type="InterPro" id="IPR032675">
    <property type="entry name" value="LRR_dom_sf"/>
</dbReference>
<dbReference type="Proteomes" id="UP001457282">
    <property type="component" value="Unassembled WGS sequence"/>
</dbReference>
<proteinExistence type="predicted"/>
<dbReference type="SUPFAM" id="SSF52058">
    <property type="entry name" value="L domain-like"/>
    <property type="match status" value="1"/>
</dbReference>
<organism evidence="1 2">
    <name type="scientific">Rubus argutus</name>
    <name type="common">Southern blackberry</name>
    <dbReference type="NCBI Taxonomy" id="59490"/>
    <lineage>
        <taxon>Eukaryota</taxon>
        <taxon>Viridiplantae</taxon>
        <taxon>Streptophyta</taxon>
        <taxon>Embryophyta</taxon>
        <taxon>Tracheophyta</taxon>
        <taxon>Spermatophyta</taxon>
        <taxon>Magnoliopsida</taxon>
        <taxon>eudicotyledons</taxon>
        <taxon>Gunneridae</taxon>
        <taxon>Pentapetalae</taxon>
        <taxon>rosids</taxon>
        <taxon>fabids</taxon>
        <taxon>Rosales</taxon>
        <taxon>Rosaceae</taxon>
        <taxon>Rosoideae</taxon>
        <taxon>Rosoideae incertae sedis</taxon>
        <taxon>Rubus</taxon>
    </lineage>
</organism>
<dbReference type="EMBL" id="JBEDUW010000006">
    <property type="protein sequence ID" value="KAK9922809.1"/>
    <property type="molecule type" value="Genomic_DNA"/>
</dbReference>
<accession>A0AAW1WDG7</accession>
<comment type="caution">
    <text evidence="1">The sequence shown here is derived from an EMBL/GenBank/DDBJ whole genome shotgun (WGS) entry which is preliminary data.</text>
</comment>
<dbReference type="AlphaFoldDB" id="A0AAW1WDG7"/>
<keyword evidence="2" id="KW-1185">Reference proteome</keyword>
<sequence length="155" mass="17553">MQSLKSNKSECFGLKKIRTLSRFANLVDLNMSGCRNLVEIEVGFLKKLVNLDLGGCRMPRRHELTKVPTCNIFPTDSVQVSSLPDKQYDPHPLMVYLNRCSNLVEISEFPREIYGLDASGCHASRRISRLSNILEGKESRMIPWMDLSGCDELCS</sequence>
<reference evidence="1 2" key="1">
    <citation type="journal article" date="2023" name="G3 (Bethesda)">
        <title>A chromosome-length genome assembly and annotation of blackberry (Rubus argutus, cv. 'Hillquist').</title>
        <authorList>
            <person name="Bruna T."/>
            <person name="Aryal R."/>
            <person name="Dudchenko O."/>
            <person name="Sargent D.J."/>
            <person name="Mead D."/>
            <person name="Buti M."/>
            <person name="Cavallini A."/>
            <person name="Hytonen T."/>
            <person name="Andres J."/>
            <person name="Pham M."/>
            <person name="Weisz D."/>
            <person name="Mascagni F."/>
            <person name="Usai G."/>
            <person name="Natali L."/>
            <person name="Bassil N."/>
            <person name="Fernandez G.E."/>
            <person name="Lomsadze A."/>
            <person name="Armour M."/>
            <person name="Olukolu B."/>
            <person name="Poorten T."/>
            <person name="Britton C."/>
            <person name="Davik J."/>
            <person name="Ashrafi H."/>
            <person name="Aiden E.L."/>
            <person name="Borodovsky M."/>
            <person name="Worthington M."/>
        </authorList>
    </citation>
    <scope>NUCLEOTIDE SEQUENCE [LARGE SCALE GENOMIC DNA]</scope>
    <source>
        <strain evidence="1">PI 553951</strain>
    </source>
</reference>
<protein>
    <submittedName>
        <fullName evidence="1">Uncharacterized protein</fullName>
    </submittedName>
</protein>
<name>A0AAW1WDG7_RUBAR</name>
<gene>
    <name evidence="1" type="ORF">M0R45_031255</name>
</gene>
<evidence type="ECO:0000313" key="2">
    <source>
        <dbReference type="Proteomes" id="UP001457282"/>
    </source>
</evidence>